<dbReference type="AlphaFoldDB" id="A0A2T0UY63"/>
<evidence type="ECO:0000313" key="2">
    <source>
        <dbReference type="EMBL" id="PRY62824.1"/>
    </source>
</evidence>
<name>A0A2T0UY63_9MICO</name>
<organism evidence="2 3">
    <name type="scientific">Knoellia remsis</name>
    <dbReference type="NCBI Taxonomy" id="407159"/>
    <lineage>
        <taxon>Bacteria</taxon>
        <taxon>Bacillati</taxon>
        <taxon>Actinomycetota</taxon>
        <taxon>Actinomycetes</taxon>
        <taxon>Micrococcales</taxon>
        <taxon>Intrasporangiaceae</taxon>
        <taxon>Knoellia</taxon>
    </lineage>
</organism>
<gene>
    <name evidence="2" type="ORF">BCF74_10331</name>
</gene>
<sequence length="139" mass="14951">MSTDWVVLSPREPRFEDVVLAAGLAHPELTLSASALTHLTLKGSTGSHTLHIGVPQRLASSLERVRLCSWLDDSASDDARWWVEVTAHAATRSDAAPRLAEALARQLDGNALDLAGSDTRDQPVDPSTDSALQVEEDES</sequence>
<keyword evidence="3" id="KW-1185">Reference proteome</keyword>
<protein>
    <submittedName>
        <fullName evidence="2">Uncharacterized protein</fullName>
    </submittedName>
</protein>
<evidence type="ECO:0000256" key="1">
    <source>
        <dbReference type="SAM" id="MobiDB-lite"/>
    </source>
</evidence>
<dbReference type="RefSeq" id="WP_106296408.1">
    <property type="nucleotide sequence ID" value="NZ_PVTI01000003.1"/>
</dbReference>
<reference evidence="2 3" key="1">
    <citation type="submission" date="2018-03" db="EMBL/GenBank/DDBJ databases">
        <title>Genomic Encyclopedia of Archaeal and Bacterial Type Strains, Phase II (KMG-II): from individual species to whole genera.</title>
        <authorList>
            <person name="Goeker M."/>
        </authorList>
    </citation>
    <scope>NUCLEOTIDE SEQUENCE [LARGE SCALE GENOMIC DNA]</scope>
    <source>
        <strain evidence="2 3">ATCC BAA-1496</strain>
    </source>
</reference>
<dbReference type="Proteomes" id="UP000237822">
    <property type="component" value="Unassembled WGS sequence"/>
</dbReference>
<dbReference type="EMBL" id="PVTI01000003">
    <property type="protein sequence ID" value="PRY62824.1"/>
    <property type="molecule type" value="Genomic_DNA"/>
</dbReference>
<comment type="caution">
    <text evidence="2">The sequence shown here is derived from an EMBL/GenBank/DDBJ whole genome shotgun (WGS) entry which is preliminary data.</text>
</comment>
<proteinExistence type="predicted"/>
<evidence type="ECO:0000313" key="3">
    <source>
        <dbReference type="Proteomes" id="UP000237822"/>
    </source>
</evidence>
<accession>A0A2T0UY63</accession>
<feature type="region of interest" description="Disordered" evidence="1">
    <location>
        <begin position="112"/>
        <end position="139"/>
    </location>
</feature>